<dbReference type="InterPro" id="IPR051843">
    <property type="entry name" value="CPA1_transporter"/>
</dbReference>
<keyword evidence="3 6" id="KW-0812">Transmembrane</keyword>
<dbReference type="AlphaFoldDB" id="A0A8S1EG59"/>
<proteinExistence type="inferred from homology"/>
<keyword evidence="4 6" id="KW-1133">Transmembrane helix</keyword>
<feature type="transmembrane region" description="Helical" evidence="6">
    <location>
        <begin position="368"/>
        <end position="390"/>
    </location>
</feature>
<feature type="domain" description="Cation/H+ exchanger transmembrane" evidence="7">
    <location>
        <begin position="74"/>
        <end position="452"/>
    </location>
</feature>
<evidence type="ECO:0000256" key="2">
    <source>
        <dbReference type="ARBA" id="ARBA00007367"/>
    </source>
</evidence>
<protein>
    <recommendedName>
        <fullName evidence="7">Cation/H+ exchanger transmembrane domain-containing protein</fullName>
    </recommendedName>
</protein>
<evidence type="ECO:0000256" key="5">
    <source>
        <dbReference type="ARBA" id="ARBA00023136"/>
    </source>
</evidence>
<gene>
    <name evidence="8" type="ORF">CBOVIS_LOCUS2906</name>
</gene>
<dbReference type="GO" id="GO:1902600">
    <property type="term" value="P:proton transmembrane transport"/>
    <property type="evidence" value="ECO:0007669"/>
    <property type="project" value="InterPro"/>
</dbReference>
<sequence>MQCVSRLHNTLHSFFNHREINAIITSLLIFVSFYIAIVTLFGENFLQPLADHSHAFADGDDVTIRSIFIVFLLLFFSLIASKLAKLIWLPPLFGSLLLGIFIRNVAPFDNFFFIPPYWDTILRKLAFVTIVIRWGLAIDLKFIYENAVLPATLGLVSCFGEIVAITLASFFILNISFVMAIFCGLILALVSPAVTVPTMIKFRDENMGIIKRIPDNVLATCCIDNVFGVIVFMILSSIIFTNAPVATTILLNAGTIVFGMIGGIVLGLLLWRFPRSDAPHTQFSRIALIGAASISLVVGTFFIKYACSGLIASLILGAMCSMRWSADNENKLMCVESSYKFIWDIFAQPILFVLLGMKFDCSNLTWEIVFLCLGVIAIGLLIRIILSMLITLSTQLNFKEQIVVSLSLLPRATLQAELGPTLVLLTSTIPEYAGDANLILKVCILSVLVTAPIFDLLLSFAGSKLLTVDMPEAITRSDKSYMNGDQIDATIENIYTSRPKSNFEYRSETVIERY</sequence>
<evidence type="ECO:0000259" key="7">
    <source>
        <dbReference type="Pfam" id="PF00999"/>
    </source>
</evidence>
<dbReference type="InterPro" id="IPR006153">
    <property type="entry name" value="Cation/H_exchanger_TM"/>
</dbReference>
<comment type="similarity">
    <text evidence="2">Belongs to the monovalent cation:proton antiporter 1 (CPA1) transporter (TC 2.A.36) family.</text>
</comment>
<feature type="transmembrane region" description="Helical" evidence="6">
    <location>
        <begin position="177"/>
        <end position="196"/>
    </location>
</feature>
<dbReference type="OrthoDB" id="423807at2759"/>
<dbReference type="PANTHER" id="PTHR31102">
    <property type="match status" value="1"/>
</dbReference>
<feature type="transmembrane region" description="Helical" evidence="6">
    <location>
        <begin position="20"/>
        <end position="42"/>
    </location>
</feature>
<comment type="caution">
    <text evidence="8">The sequence shown here is derived from an EMBL/GenBank/DDBJ whole genome shotgun (WGS) entry which is preliminary data.</text>
</comment>
<dbReference type="Gene3D" id="1.20.1530.20">
    <property type="match status" value="1"/>
</dbReference>
<accession>A0A8S1EG59</accession>
<feature type="transmembrane region" description="Helical" evidence="6">
    <location>
        <begin position="217"/>
        <end position="243"/>
    </location>
</feature>
<organism evidence="8 9">
    <name type="scientific">Caenorhabditis bovis</name>
    <dbReference type="NCBI Taxonomy" id="2654633"/>
    <lineage>
        <taxon>Eukaryota</taxon>
        <taxon>Metazoa</taxon>
        <taxon>Ecdysozoa</taxon>
        <taxon>Nematoda</taxon>
        <taxon>Chromadorea</taxon>
        <taxon>Rhabditida</taxon>
        <taxon>Rhabditina</taxon>
        <taxon>Rhabditomorpha</taxon>
        <taxon>Rhabditoidea</taxon>
        <taxon>Rhabditidae</taxon>
        <taxon>Peloderinae</taxon>
        <taxon>Caenorhabditis</taxon>
    </lineage>
</organism>
<feature type="transmembrane region" description="Helical" evidence="6">
    <location>
        <begin position="151"/>
        <end position="171"/>
    </location>
</feature>
<evidence type="ECO:0000256" key="4">
    <source>
        <dbReference type="ARBA" id="ARBA00022989"/>
    </source>
</evidence>
<comment type="subcellular location">
    <subcellularLocation>
        <location evidence="1">Membrane</location>
        <topology evidence="1">Multi-pass membrane protein</topology>
    </subcellularLocation>
</comment>
<dbReference type="EMBL" id="CADEPM010000002">
    <property type="protein sequence ID" value="CAB3399849.1"/>
    <property type="molecule type" value="Genomic_DNA"/>
</dbReference>
<feature type="transmembrane region" description="Helical" evidence="6">
    <location>
        <begin position="62"/>
        <end position="79"/>
    </location>
</feature>
<evidence type="ECO:0000256" key="1">
    <source>
        <dbReference type="ARBA" id="ARBA00004141"/>
    </source>
</evidence>
<evidence type="ECO:0000313" key="9">
    <source>
        <dbReference type="Proteomes" id="UP000494206"/>
    </source>
</evidence>
<evidence type="ECO:0000313" key="8">
    <source>
        <dbReference type="EMBL" id="CAB3399849.1"/>
    </source>
</evidence>
<dbReference type="InterPro" id="IPR038770">
    <property type="entry name" value="Na+/solute_symporter_sf"/>
</dbReference>
<dbReference type="GO" id="GO:0015297">
    <property type="term" value="F:antiporter activity"/>
    <property type="evidence" value="ECO:0007669"/>
    <property type="project" value="InterPro"/>
</dbReference>
<feature type="transmembrane region" description="Helical" evidence="6">
    <location>
        <begin position="125"/>
        <end position="144"/>
    </location>
</feature>
<name>A0A8S1EG59_9PELO</name>
<evidence type="ECO:0000256" key="6">
    <source>
        <dbReference type="SAM" id="Phobius"/>
    </source>
</evidence>
<feature type="transmembrane region" description="Helical" evidence="6">
    <location>
        <begin position="283"/>
        <end position="303"/>
    </location>
</feature>
<keyword evidence="9" id="KW-1185">Reference proteome</keyword>
<dbReference type="PANTHER" id="PTHR31102:SF1">
    <property type="entry name" value="CATION_H+ EXCHANGER DOMAIN-CONTAINING PROTEIN"/>
    <property type="match status" value="1"/>
</dbReference>
<dbReference type="Pfam" id="PF00999">
    <property type="entry name" value="Na_H_Exchanger"/>
    <property type="match status" value="1"/>
</dbReference>
<feature type="transmembrane region" description="Helical" evidence="6">
    <location>
        <begin position="249"/>
        <end position="271"/>
    </location>
</feature>
<reference evidence="8 9" key="1">
    <citation type="submission" date="2020-04" db="EMBL/GenBank/DDBJ databases">
        <authorList>
            <person name="Laetsch R D."/>
            <person name="Stevens L."/>
            <person name="Kumar S."/>
            <person name="Blaxter L. M."/>
        </authorList>
    </citation>
    <scope>NUCLEOTIDE SEQUENCE [LARGE SCALE GENOMIC DNA]</scope>
</reference>
<dbReference type="Proteomes" id="UP000494206">
    <property type="component" value="Unassembled WGS sequence"/>
</dbReference>
<feature type="transmembrane region" description="Helical" evidence="6">
    <location>
        <begin position="438"/>
        <end position="461"/>
    </location>
</feature>
<evidence type="ECO:0000256" key="3">
    <source>
        <dbReference type="ARBA" id="ARBA00022692"/>
    </source>
</evidence>
<feature type="transmembrane region" description="Helical" evidence="6">
    <location>
        <begin position="86"/>
        <end position="105"/>
    </location>
</feature>
<keyword evidence="5 6" id="KW-0472">Membrane</keyword>
<dbReference type="GO" id="GO:0016020">
    <property type="term" value="C:membrane"/>
    <property type="evidence" value="ECO:0007669"/>
    <property type="project" value="UniProtKB-SubCell"/>
</dbReference>